<dbReference type="GO" id="GO:0031201">
    <property type="term" value="C:SNARE complex"/>
    <property type="evidence" value="ECO:0007669"/>
    <property type="project" value="TreeGrafter"/>
</dbReference>
<dbReference type="GO" id="GO:0045159">
    <property type="term" value="F:myosin II binding"/>
    <property type="evidence" value="ECO:0007669"/>
    <property type="project" value="TreeGrafter"/>
</dbReference>
<accession>A0A183TR55</accession>
<dbReference type="GO" id="GO:0019905">
    <property type="term" value="F:syntaxin binding"/>
    <property type="evidence" value="ECO:0007669"/>
    <property type="project" value="TreeGrafter"/>
</dbReference>
<reference evidence="3" key="1">
    <citation type="submission" date="2016-06" db="UniProtKB">
        <authorList>
            <consortium name="WormBaseParasite"/>
        </authorList>
    </citation>
    <scope>IDENTIFICATION</scope>
</reference>
<organism evidence="3">
    <name type="scientific">Schistocephalus solidus</name>
    <name type="common">Tapeworm</name>
    <dbReference type="NCBI Taxonomy" id="70667"/>
    <lineage>
        <taxon>Eukaryota</taxon>
        <taxon>Metazoa</taxon>
        <taxon>Spiralia</taxon>
        <taxon>Lophotrochozoa</taxon>
        <taxon>Platyhelminthes</taxon>
        <taxon>Cestoda</taxon>
        <taxon>Eucestoda</taxon>
        <taxon>Diphyllobothriidea</taxon>
        <taxon>Diphyllobothriidae</taxon>
        <taxon>Schistocephalus</taxon>
    </lineage>
</organism>
<dbReference type="GO" id="GO:0006893">
    <property type="term" value="P:Golgi to plasma membrane transport"/>
    <property type="evidence" value="ECO:0007669"/>
    <property type="project" value="TreeGrafter"/>
</dbReference>
<sequence length="117" mass="12806">LVFAGGSRMSDPCDTEDASTVFGSNSANTPPSITIMRGKRLAVMQMDYDWIDFVALCKSPYLGESCDPYAVAVLLQKDLVLLDLLTPGYVFLLLPQKRNMFTASCCILAELKILTCS</sequence>
<feature type="region of interest" description="Disordered" evidence="1">
    <location>
        <begin position="1"/>
        <end position="21"/>
    </location>
</feature>
<dbReference type="InterPro" id="IPR013577">
    <property type="entry name" value="LLGL2"/>
</dbReference>
<dbReference type="Pfam" id="PF08366">
    <property type="entry name" value="LLGL"/>
    <property type="match status" value="1"/>
</dbReference>
<dbReference type="GO" id="GO:0006887">
    <property type="term" value="P:exocytosis"/>
    <property type="evidence" value="ECO:0007669"/>
    <property type="project" value="TreeGrafter"/>
</dbReference>
<protein>
    <submittedName>
        <fullName evidence="3">LLGL domain-containing protein</fullName>
    </submittedName>
</protein>
<feature type="domain" description="Lethal giant larvae homologue 2" evidence="2">
    <location>
        <begin position="26"/>
        <end position="89"/>
    </location>
</feature>
<evidence type="ECO:0000256" key="1">
    <source>
        <dbReference type="SAM" id="MobiDB-lite"/>
    </source>
</evidence>
<evidence type="ECO:0000259" key="2">
    <source>
        <dbReference type="Pfam" id="PF08366"/>
    </source>
</evidence>
<dbReference type="WBParaSite" id="SSLN_0001967301-mRNA-1">
    <property type="protein sequence ID" value="SSLN_0001967301-mRNA-1"/>
    <property type="gene ID" value="SSLN_0001967301"/>
</dbReference>
<dbReference type="GO" id="GO:0005886">
    <property type="term" value="C:plasma membrane"/>
    <property type="evidence" value="ECO:0007669"/>
    <property type="project" value="TreeGrafter"/>
</dbReference>
<dbReference type="PANTHER" id="PTHR10241">
    <property type="entry name" value="LETHAL 2 GIANT LARVAE PROTEIN"/>
    <property type="match status" value="1"/>
</dbReference>
<name>A0A183TR55_SCHSO</name>
<dbReference type="AlphaFoldDB" id="A0A183TR55"/>
<dbReference type="GO" id="GO:0005096">
    <property type="term" value="F:GTPase activator activity"/>
    <property type="evidence" value="ECO:0007669"/>
    <property type="project" value="TreeGrafter"/>
</dbReference>
<evidence type="ECO:0000313" key="3">
    <source>
        <dbReference type="WBParaSite" id="SSLN_0001967301-mRNA-1"/>
    </source>
</evidence>
<proteinExistence type="predicted"/>
<dbReference type="PANTHER" id="PTHR10241:SF25">
    <property type="entry name" value="TOMOSYN, ISOFORM C"/>
    <property type="match status" value="1"/>
</dbReference>